<dbReference type="EMBL" id="ML208277">
    <property type="protein sequence ID" value="TFK73254.1"/>
    <property type="molecule type" value="Genomic_DNA"/>
</dbReference>
<gene>
    <name evidence="1" type="ORF">BDN72DRAFT_956666</name>
</gene>
<evidence type="ECO:0000313" key="2">
    <source>
        <dbReference type="Proteomes" id="UP000308600"/>
    </source>
</evidence>
<evidence type="ECO:0000313" key="1">
    <source>
        <dbReference type="EMBL" id="TFK73254.1"/>
    </source>
</evidence>
<organism evidence="1 2">
    <name type="scientific">Pluteus cervinus</name>
    <dbReference type="NCBI Taxonomy" id="181527"/>
    <lineage>
        <taxon>Eukaryota</taxon>
        <taxon>Fungi</taxon>
        <taxon>Dikarya</taxon>
        <taxon>Basidiomycota</taxon>
        <taxon>Agaricomycotina</taxon>
        <taxon>Agaricomycetes</taxon>
        <taxon>Agaricomycetidae</taxon>
        <taxon>Agaricales</taxon>
        <taxon>Pluteineae</taxon>
        <taxon>Pluteaceae</taxon>
        <taxon>Pluteus</taxon>
    </lineage>
</organism>
<accession>A0ACD3B5J7</accession>
<keyword evidence="2" id="KW-1185">Reference proteome</keyword>
<sequence>MSSYSYSYEYQAQSMAYYPSLDATQGAGYCDAPYTNEAQATSFTSGYSGATASYDLQGGDCPPYLYGPHDMASPGHAMTSYPPENYEPQPVNAFSCHPGDAFTSYTPGGYAPNAYEFGDSCISYAPTTYGKQQAAYRPLHLEHVVGYPFAGTSYFPDACKVQPVGDQAADAYDPQNVDSTSDYHSGLHSASYTTNPNPLASTADFGHHLSGTSGGMANQGHLDWRPNAEHCQPTYTVDSSWDARVPEDRQYIAAEIPQSEPQIFGTGETYGTSYQITINPPCPLATSEGHREISSQHQYAARVSDPCAYEGRSSLTGTVQAASWVQQRGPSPKYNTQKSYTNMPVYEKPPTTSSTCANTSGASNASTQANKRRNGLMSVQAISATTNALQIRTQKHTDRPETTSQLPQQFPTISWRIPNYQHTRAIPAVTPEVDQDSGLGVEVDDDDSDPVICAEGACRRRYSRKDGLKRHVLSNIECLPANWSAHRSLWWTRGRLKIPLKFSHEFTPLIQEYARTKDGTKLQEFIATKLPRSEPPYGELYIEFS</sequence>
<name>A0ACD3B5J7_9AGAR</name>
<protein>
    <submittedName>
        <fullName evidence="1">Uncharacterized protein</fullName>
    </submittedName>
</protein>
<proteinExistence type="predicted"/>
<dbReference type="Proteomes" id="UP000308600">
    <property type="component" value="Unassembled WGS sequence"/>
</dbReference>
<reference evidence="1 2" key="1">
    <citation type="journal article" date="2019" name="Nat. Ecol. Evol.">
        <title>Megaphylogeny resolves global patterns of mushroom evolution.</title>
        <authorList>
            <person name="Varga T."/>
            <person name="Krizsan K."/>
            <person name="Foldi C."/>
            <person name="Dima B."/>
            <person name="Sanchez-Garcia M."/>
            <person name="Sanchez-Ramirez S."/>
            <person name="Szollosi G.J."/>
            <person name="Szarkandi J.G."/>
            <person name="Papp V."/>
            <person name="Albert L."/>
            <person name="Andreopoulos W."/>
            <person name="Angelini C."/>
            <person name="Antonin V."/>
            <person name="Barry K.W."/>
            <person name="Bougher N.L."/>
            <person name="Buchanan P."/>
            <person name="Buyck B."/>
            <person name="Bense V."/>
            <person name="Catcheside P."/>
            <person name="Chovatia M."/>
            <person name="Cooper J."/>
            <person name="Damon W."/>
            <person name="Desjardin D."/>
            <person name="Finy P."/>
            <person name="Geml J."/>
            <person name="Haridas S."/>
            <person name="Hughes K."/>
            <person name="Justo A."/>
            <person name="Karasinski D."/>
            <person name="Kautmanova I."/>
            <person name="Kiss B."/>
            <person name="Kocsube S."/>
            <person name="Kotiranta H."/>
            <person name="LaButti K.M."/>
            <person name="Lechner B.E."/>
            <person name="Liimatainen K."/>
            <person name="Lipzen A."/>
            <person name="Lukacs Z."/>
            <person name="Mihaltcheva S."/>
            <person name="Morgado L.N."/>
            <person name="Niskanen T."/>
            <person name="Noordeloos M.E."/>
            <person name="Ohm R.A."/>
            <person name="Ortiz-Santana B."/>
            <person name="Ovrebo C."/>
            <person name="Racz N."/>
            <person name="Riley R."/>
            <person name="Savchenko A."/>
            <person name="Shiryaev A."/>
            <person name="Soop K."/>
            <person name="Spirin V."/>
            <person name="Szebenyi C."/>
            <person name="Tomsovsky M."/>
            <person name="Tulloss R.E."/>
            <person name="Uehling J."/>
            <person name="Grigoriev I.V."/>
            <person name="Vagvolgyi C."/>
            <person name="Papp T."/>
            <person name="Martin F.M."/>
            <person name="Miettinen O."/>
            <person name="Hibbett D.S."/>
            <person name="Nagy L.G."/>
        </authorList>
    </citation>
    <scope>NUCLEOTIDE SEQUENCE [LARGE SCALE GENOMIC DNA]</scope>
    <source>
        <strain evidence="1 2">NL-1719</strain>
    </source>
</reference>